<proteinExistence type="inferred from homology"/>
<organism evidence="5 6">
    <name type="scientific">Larsenimonas suaedae</name>
    <dbReference type="NCBI Taxonomy" id="1851019"/>
    <lineage>
        <taxon>Bacteria</taxon>
        <taxon>Pseudomonadati</taxon>
        <taxon>Pseudomonadota</taxon>
        <taxon>Gammaproteobacteria</taxon>
        <taxon>Oceanospirillales</taxon>
        <taxon>Halomonadaceae</taxon>
        <taxon>Larsenimonas</taxon>
    </lineage>
</organism>
<dbReference type="EMBL" id="JARWAO010000001">
    <property type="protein sequence ID" value="MDR5895049.1"/>
    <property type="molecule type" value="Genomic_DNA"/>
</dbReference>
<dbReference type="GO" id="GO:0008887">
    <property type="term" value="F:glycerate kinase activity"/>
    <property type="evidence" value="ECO:0007669"/>
    <property type="project" value="UniProtKB-EC"/>
</dbReference>
<accession>A0ABU1GSR1</accession>
<dbReference type="PIRSF" id="PIRSF006078">
    <property type="entry name" value="GlxK"/>
    <property type="match status" value="1"/>
</dbReference>
<name>A0ABU1GSR1_9GAMM</name>
<comment type="caution">
    <text evidence="5">The sequence shown here is derived from an EMBL/GenBank/DDBJ whole genome shotgun (WGS) entry which is preliminary data.</text>
</comment>
<keyword evidence="6" id="KW-1185">Reference proteome</keyword>
<gene>
    <name evidence="5" type="ORF">QC825_03025</name>
</gene>
<dbReference type="RefSeq" id="WP_251592345.1">
    <property type="nucleotide sequence ID" value="NZ_JAMLJI010000002.1"/>
</dbReference>
<comment type="similarity">
    <text evidence="1 4">Belongs to the glycerate kinase type-1 family.</text>
</comment>
<dbReference type="Gene3D" id="3.90.1510.10">
    <property type="entry name" value="Glycerate kinase, domain 2"/>
    <property type="match status" value="1"/>
</dbReference>
<dbReference type="Gene3D" id="3.40.50.10350">
    <property type="entry name" value="Glycerate kinase, domain 1"/>
    <property type="match status" value="1"/>
</dbReference>
<dbReference type="NCBIfam" id="TIGR00045">
    <property type="entry name" value="glycerate kinase"/>
    <property type="match status" value="1"/>
</dbReference>
<evidence type="ECO:0000256" key="1">
    <source>
        <dbReference type="ARBA" id="ARBA00006284"/>
    </source>
</evidence>
<dbReference type="Pfam" id="PF02595">
    <property type="entry name" value="Gly_kinase"/>
    <property type="match status" value="1"/>
</dbReference>
<dbReference type="PANTHER" id="PTHR21599">
    <property type="entry name" value="GLYCERATE KINASE"/>
    <property type="match status" value="1"/>
</dbReference>
<dbReference type="InterPro" id="IPR036129">
    <property type="entry name" value="Glycerate_kinase_sf"/>
</dbReference>
<dbReference type="InterPro" id="IPR018193">
    <property type="entry name" value="Glyc_kinase_flavodox-like_fold"/>
</dbReference>
<keyword evidence="2 4" id="KW-0808">Transferase</keyword>
<protein>
    <submittedName>
        <fullName evidence="5">Glycerate kinase</fullName>
        <ecNumber evidence="5">2.7.1.31</ecNumber>
    </submittedName>
</protein>
<dbReference type="SUPFAM" id="SSF110738">
    <property type="entry name" value="Glycerate kinase I"/>
    <property type="match status" value="1"/>
</dbReference>
<dbReference type="EC" id="2.7.1.31" evidence="5"/>
<reference evidence="5 6" key="1">
    <citation type="submission" date="2023-04" db="EMBL/GenBank/DDBJ databases">
        <title>A long-awaited taxogenomic arrangement of the family Halomonadaceae.</title>
        <authorList>
            <person name="De La Haba R."/>
            <person name="Chuvochina M."/>
            <person name="Wittouck S."/>
            <person name="Arahal D.R."/>
            <person name="Sanchez-Porro C."/>
            <person name="Hugenholtz P."/>
            <person name="Ventosa A."/>
        </authorList>
    </citation>
    <scope>NUCLEOTIDE SEQUENCE [LARGE SCALE GENOMIC DNA]</scope>
    <source>
        <strain evidence="5 6">DSM 22428</strain>
    </source>
</reference>
<evidence type="ECO:0000313" key="6">
    <source>
        <dbReference type="Proteomes" id="UP001269375"/>
    </source>
</evidence>
<evidence type="ECO:0000313" key="5">
    <source>
        <dbReference type="EMBL" id="MDR5895049.1"/>
    </source>
</evidence>
<dbReference type="PANTHER" id="PTHR21599:SF0">
    <property type="entry name" value="GLYCERATE KINASE"/>
    <property type="match status" value="1"/>
</dbReference>
<sequence>MIILAPDSFKDALGARAAANAMAEGIRRADPDCEVLICPMGDGGEGTLDAVIEATGMTRRRAHVVDALRRPIDADWGWDAATRTAFIELAEAAGLQHLKREERNVRHTTTEGVGLLILEALDAGAEHIVLTLGGSATNDAGSGMMHALGMAFLDERGDLLPPGGAALRNLARIDAQGLDSRLAGVHFEAAVDVTNPLCGPRGASAVFGPQKGADEADIAELDEALAIFARVVAEHTGTDAQTHEGAGAAGGMGFAALSFFDAELAPGIDLVMKHVKFDQALSTAELVITGEGRLDGQSLAGKTPIGIARRAAVNQVPTIVLAGCLDAGWESALEEGVTAAFALADRPMTLEEALERCGELLADRSEAVFRLWRAGIGGTESSTED</sequence>
<evidence type="ECO:0000256" key="3">
    <source>
        <dbReference type="ARBA" id="ARBA00022777"/>
    </source>
</evidence>
<keyword evidence="3 4" id="KW-0418">Kinase</keyword>
<evidence type="ECO:0000256" key="2">
    <source>
        <dbReference type="ARBA" id="ARBA00022679"/>
    </source>
</evidence>
<dbReference type="InterPro" id="IPR018197">
    <property type="entry name" value="Glycerate_kinase_RE-like"/>
</dbReference>
<dbReference type="InterPro" id="IPR004381">
    <property type="entry name" value="Glycerate_kinase"/>
</dbReference>
<evidence type="ECO:0000256" key="4">
    <source>
        <dbReference type="PIRNR" id="PIRNR006078"/>
    </source>
</evidence>
<dbReference type="Proteomes" id="UP001269375">
    <property type="component" value="Unassembled WGS sequence"/>
</dbReference>